<dbReference type="EMBL" id="FPBF01000006">
    <property type="protein sequence ID" value="SFU10491.1"/>
    <property type="molecule type" value="Genomic_DNA"/>
</dbReference>
<evidence type="ECO:0008006" key="3">
    <source>
        <dbReference type="Google" id="ProtNLM"/>
    </source>
</evidence>
<proteinExistence type="predicted"/>
<evidence type="ECO:0000313" key="2">
    <source>
        <dbReference type="Proteomes" id="UP000199673"/>
    </source>
</evidence>
<reference evidence="2" key="1">
    <citation type="submission" date="2016-10" db="EMBL/GenBank/DDBJ databases">
        <authorList>
            <person name="Varghese N."/>
            <person name="Submissions S."/>
        </authorList>
    </citation>
    <scope>NUCLEOTIDE SEQUENCE [LARGE SCALE GENOMIC DNA]</scope>
    <source>
        <strain evidence="2">DSM 23445</strain>
    </source>
</reference>
<name>A0A1I7DFJ1_9BACT</name>
<dbReference type="STRING" id="305507.SAMN04489724_4009"/>
<keyword evidence="2" id="KW-1185">Reference proteome</keyword>
<gene>
    <name evidence="1" type="ORF">SAMN04489724_4009</name>
</gene>
<dbReference type="AlphaFoldDB" id="A0A1I7DFJ1"/>
<dbReference type="RefSeq" id="WP_091696672.1">
    <property type="nucleotide sequence ID" value="NZ_FPBF01000006.1"/>
</dbReference>
<dbReference type="Proteomes" id="UP000199673">
    <property type="component" value="Unassembled WGS sequence"/>
</dbReference>
<dbReference type="OrthoDB" id="9827140at2"/>
<sequence>MRLFYEKLTFSILFLFLLGFSPAYAQNSFGLEFGHNWRSISGGAFDYDSIRISTISGGDTGEPFGGIFYEYQIGKRISLHNKLNYGSRFIGYAVYNNFADCQFCPVRKIATVGVGSLAFEILPQVTILSYSNFKLNIFGGVNSTFNFVKNEADLYFQNQPGVSSVFNSLDSVVDPITFSFAYGASLEIWRIMLWAKVNPPASFTNSIEINDQEYDFDNSWGFVSFSLGYKFFSLKRRHY</sequence>
<accession>A0A1I7DFJ1</accession>
<protein>
    <recommendedName>
        <fullName evidence="3">Outer membrane protein beta-barrel domain-containing protein</fullName>
    </recommendedName>
</protein>
<organism evidence="1 2">
    <name type="scientific">Algoriphagus locisalis</name>
    <dbReference type="NCBI Taxonomy" id="305507"/>
    <lineage>
        <taxon>Bacteria</taxon>
        <taxon>Pseudomonadati</taxon>
        <taxon>Bacteroidota</taxon>
        <taxon>Cytophagia</taxon>
        <taxon>Cytophagales</taxon>
        <taxon>Cyclobacteriaceae</taxon>
        <taxon>Algoriphagus</taxon>
    </lineage>
</organism>
<evidence type="ECO:0000313" key="1">
    <source>
        <dbReference type="EMBL" id="SFU10491.1"/>
    </source>
</evidence>